<proteinExistence type="predicted"/>
<keyword evidence="1" id="KW-1133">Transmembrane helix</keyword>
<feature type="transmembrane region" description="Helical" evidence="1">
    <location>
        <begin position="69"/>
        <end position="88"/>
    </location>
</feature>
<dbReference type="Pfam" id="PF06197">
    <property type="entry name" value="DUF998"/>
    <property type="match status" value="1"/>
</dbReference>
<dbReference type="InterPro" id="IPR009339">
    <property type="entry name" value="DUF998"/>
</dbReference>
<accession>A0ABR6U499</accession>
<evidence type="ECO:0000313" key="2">
    <source>
        <dbReference type="EMBL" id="MBC2958913.1"/>
    </source>
</evidence>
<gene>
    <name evidence="2" type="ORF">H7344_01230</name>
</gene>
<name>A0ABR6U499_9ACTN</name>
<reference evidence="2 3" key="1">
    <citation type="submission" date="2020-08" db="EMBL/GenBank/DDBJ databases">
        <title>novel species in genus Nocardioides.</title>
        <authorList>
            <person name="Zhang G."/>
        </authorList>
    </citation>
    <scope>NUCLEOTIDE SEQUENCE [LARGE SCALE GENOMIC DNA]</scope>
    <source>
        <strain evidence="2 3">SC8A-24</strain>
    </source>
</reference>
<keyword evidence="3" id="KW-1185">Reference proteome</keyword>
<dbReference type="EMBL" id="JACMYC010000001">
    <property type="protein sequence ID" value="MBC2958913.1"/>
    <property type="molecule type" value="Genomic_DNA"/>
</dbReference>
<comment type="caution">
    <text evidence="2">The sequence shown here is derived from an EMBL/GenBank/DDBJ whole genome shotgun (WGS) entry which is preliminary data.</text>
</comment>
<protein>
    <submittedName>
        <fullName evidence="2">DUF998 domain-containing protein</fullName>
    </submittedName>
</protein>
<evidence type="ECO:0000313" key="3">
    <source>
        <dbReference type="Proteomes" id="UP000604001"/>
    </source>
</evidence>
<feature type="transmembrane region" description="Helical" evidence="1">
    <location>
        <begin position="121"/>
        <end position="142"/>
    </location>
</feature>
<dbReference type="Proteomes" id="UP000604001">
    <property type="component" value="Unassembled WGS sequence"/>
</dbReference>
<sequence>MPATSSLPSVGSRAARWGALALLVRPTYVAAELFVAAAATGDYSLVADSISRLGESGCSPSSCSPRHDVMNAAFVVSGALLAGGAAPLRRSWGPTVTGLLVVSGLSSVATGLAPLDRDVTLHVVAATPLFVAQPLALVALGLRLRSDRPRLARAVLTTGAVTGAAAAVFVLAGDGPAAGAFERLAIWPVLGALAGAAWAVARPRAALGSVLRPAGTGRTRWGSRR</sequence>
<keyword evidence="1" id="KW-0472">Membrane</keyword>
<feature type="transmembrane region" description="Helical" evidence="1">
    <location>
        <begin position="95"/>
        <end position="115"/>
    </location>
</feature>
<keyword evidence="1" id="KW-0812">Transmembrane</keyword>
<dbReference type="RefSeq" id="WP_186344196.1">
    <property type="nucleotide sequence ID" value="NZ_BMMR01000001.1"/>
</dbReference>
<feature type="transmembrane region" description="Helical" evidence="1">
    <location>
        <begin position="184"/>
        <end position="201"/>
    </location>
</feature>
<organism evidence="2 3">
    <name type="scientific">Nocardioides deserti</name>
    <dbReference type="NCBI Taxonomy" id="1588644"/>
    <lineage>
        <taxon>Bacteria</taxon>
        <taxon>Bacillati</taxon>
        <taxon>Actinomycetota</taxon>
        <taxon>Actinomycetes</taxon>
        <taxon>Propionibacteriales</taxon>
        <taxon>Nocardioidaceae</taxon>
        <taxon>Nocardioides</taxon>
    </lineage>
</organism>
<feature type="transmembrane region" description="Helical" evidence="1">
    <location>
        <begin position="154"/>
        <end position="172"/>
    </location>
</feature>
<evidence type="ECO:0000256" key="1">
    <source>
        <dbReference type="SAM" id="Phobius"/>
    </source>
</evidence>